<dbReference type="NCBIfam" id="NF042927">
    <property type="entry name" value="capsid_Caudo_2"/>
    <property type="match status" value="1"/>
</dbReference>
<dbReference type="EMBL" id="DTLS01000108">
    <property type="protein sequence ID" value="HGZ60324.1"/>
    <property type="molecule type" value="Genomic_DNA"/>
</dbReference>
<organism evidence="1">
    <name type="scientific">Fervidicoccus fontis</name>
    <dbReference type="NCBI Taxonomy" id="683846"/>
    <lineage>
        <taxon>Archaea</taxon>
        <taxon>Thermoproteota</taxon>
        <taxon>Thermoprotei</taxon>
        <taxon>Fervidicoccales</taxon>
        <taxon>Fervidicoccaceae</taxon>
        <taxon>Fervidicoccus</taxon>
    </lineage>
</organism>
<name>A0A7J3SL67_9CREN</name>
<accession>A0A7J3SL67</accession>
<gene>
    <name evidence="1" type="ORF">ENW83_03855</name>
</gene>
<dbReference type="InterPro" id="IPR049994">
    <property type="entry name" value="Staley_37-like"/>
</dbReference>
<proteinExistence type="predicted"/>
<dbReference type="AlphaFoldDB" id="A0A7J3SL67"/>
<comment type="caution">
    <text evidence="1">The sequence shown here is derived from an EMBL/GenBank/DDBJ whole genome shotgun (WGS) entry which is preliminary data.</text>
</comment>
<evidence type="ECO:0000313" key="1">
    <source>
        <dbReference type="EMBL" id="HGZ60324.1"/>
    </source>
</evidence>
<sequence length="304" mass="34159">MAKIEGKSLTEKKQEGLIKEAAITAALQAPDRSGLLKLAAALTTPVRYYLDHYPIGRQLLVVEPYPDGVPMYFDNDIAEFDAVIVADDGASRRIVAKSTRTMIPELEIAARVYIPFKELKYRKFNVIDRAKQRLMQSLGIREDLTIFAAIHTSSIITNAEYVIAGPLSKEILTRCIYEVEKHRLNVDKILGSPALSYSVRNWEWTQIDELARQEVRTTGYLGTLFGTRFYISQLIKPDPTTGLHYAYVLSAPEYLGWMPIRADTEVIPADEPGNLLLGFTGYEHLGIIIYNPFACARVGFELPS</sequence>
<protein>
    <submittedName>
        <fullName evidence="1">Uncharacterized protein</fullName>
    </submittedName>
</protein>
<reference evidence="1" key="1">
    <citation type="journal article" date="2020" name="mSystems">
        <title>Genome- and Community-Level Interaction Insights into Carbon Utilization and Element Cycling Functions of Hydrothermarchaeota in Hydrothermal Sediment.</title>
        <authorList>
            <person name="Zhou Z."/>
            <person name="Liu Y."/>
            <person name="Xu W."/>
            <person name="Pan J."/>
            <person name="Luo Z.H."/>
            <person name="Li M."/>
        </authorList>
    </citation>
    <scope>NUCLEOTIDE SEQUENCE [LARGE SCALE GENOMIC DNA]</scope>
    <source>
        <strain evidence="1">SpSt-885</strain>
    </source>
</reference>